<reference evidence="1 2" key="1">
    <citation type="submission" date="2024-09" db="EMBL/GenBank/DDBJ databases">
        <title>Floridaenema gen nov. (Aerosakkonemataceae, Aerosakkonematales ord. nov., Cyanobacteria) from benthic tropical and subtropical fresh waters, with the description of four new species.</title>
        <authorList>
            <person name="Moretto J.A."/>
            <person name="Berthold D.E."/>
            <person name="Lefler F.W."/>
            <person name="Huang I.-S."/>
            <person name="Laughinghouse H. IV."/>
        </authorList>
    </citation>
    <scope>NUCLEOTIDE SEQUENCE [LARGE SCALE GENOMIC DNA]</scope>
    <source>
        <strain evidence="1 2">BLCC-F167</strain>
    </source>
</reference>
<dbReference type="InterPro" id="IPR007367">
    <property type="entry name" value="DUF433"/>
</dbReference>
<keyword evidence="2" id="KW-1185">Reference proteome</keyword>
<gene>
    <name evidence="1" type="ORF">ACE1CA_03310</name>
</gene>
<dbReference type="EMBL" id="JBHFNT010000035">
    <property type="protein sequence ID" value="MFB2833541.1"/>
    <property type="molecule type" value="Genomic_DNA"/>
</dbReference>
<name>A0ABV4WEP1_9CYAN</name>
<dbReference type="Proteomes" id="UP001576780">
    <property type="component" value="Unassembled WGS sequence"/>
</dbReference>
<evidence type="ECO:0000313" key="2">
    <source>
        <dbReference type="Proteomes" id="UP001576780"/>
    </source>
</evidence>
<dbReference type="InterPro" id="IPR036388">
    <property type="entry name" value="WH-like_DNA-bd_sf"/>
</dbReference>
<accession>A0ABV4WEP1</accession>
<dbReference type="Gene3D" id="1.10.10.10">
    <property type="entry name" value="Winged helix-like DNA-binding domain superfamily/Winged helix DNA-binding domain"/>
    <property type="match status" value="1"/>
</dbReference>
<comment type="caution">
    <text evidence="1">The sequence shown here is derived from an EMBL/GenBank/DDBJ whole genome shotgun (WGS) entry which is preliminary data.</text>
</comment>
<dbReference type="InterPro" id="IPR009057">
    <property type="entry name" value="Homeodomain-like_sf"/>
</dbReference>
<organism evidence="1 2">
    <name type="scientific">Floridaenema evergladense BLCC-F167</name>
    <dbReference type="NCBI Taxonomy" id="3153639"/>
    <lineage>
        <taxon>Bacteria</taxon>
        <taxon>Bacillati</taxon>
        <taxon>Cyanobacteriota</taxon>
        <taxon>Cyanophyceae</taxon>
        <taxon>Oscillatoriophycideae</taxon>
        <taxon>Aerosakkonematales</taxon>
        <taxon>Aerosakkonemataceae</taxon>
        <taxon>Floridanema</taxon>
        <taxon>Floridanema evergladense</taxon>
    </lineage>
</organism>
<dbReference type="Pfam" id="PF04255">
    <property type="entry name" value="DUF433"/>
    <property type="match status" value="1"/>
</dbReference>
<dbReference type="SUPFAM" id="SSF46689">
    <property type="entry name" value="Homeodomain-like"/>
    <property type="match status" value="1"/>
</dbReference>
<proteinExistence type="predicted"/>
<protein>
    <submittedName>
        <fullName evidence="1">DUF433 domain-containing protein</fullName>
    </submittedName>
</protein>
<sequence>MQLEDYFNFLAPDDIRLKGTRVGIETILYEYIYRARTPEEIAQIYPTVTLEQVYATILYYHHEKEKVSQYISEWLEWSHQMREEQRKNPHPGVKRLMEIKAAQKAQE</sequence>
<evidence type="ECO:0000313" key="1">
    <source>
        <dbReference type="EMBL" id="MFB2833541.1"/>
    </source>
</evidence>
<dbReference type="RefSeq" id="WP_413275994.1">
    <property type="nucleotide sequence ID" value="NZ_JBHFNT010000035.1"/>
</dbReference>